<dbReference type="SMART" id="SM00297">
    <property type="entry name" value="BROMO"/>
    <property type="match status" value="1"/>
</dbReference>
<reference evidence="6 7" key="1">
    <citation type="submission" date="2024-01" db="EMBL/GenBank/DDBJ databases">
        <title>A draft genome for the cacao thread blight pathogen Marasmiellus scandens.</title>
        <authorList>
            <person name="Baruah I.K."/>
            <person name="Leung J."/>
            <person name="Bukari Y."/>
            <person name="Amoako-Attah I."/>
            <person name="Meinhardt L.W."/>
            <person name="Bailey B.A."/>
            <person name="Cohen S.P."/>
        </authorList>
    </citation>
    <scope>NUCLEOTIDE SEQUENCE [LARGE SCALE GENOMIC DNA]</scope>
    <source>
        <strain evidence="6 7">GH-19</strain>
    </source>
</reference>
<dbReference type="EMBL" id="JBANRG010000002">
    <property type="protein sequence ID" value="KAK7470603.1"/>
    <property type="molecule type" value="Genomic_DNA"/>
</dbReference>
<feature type="compositionally biased region" description="Pro residues" evidence="4">
    <location>
        <begin position="209"/>
        <end position="218"/>
    </location>
</feature>
<accession>A0ABR1K165</accession>
<feature type="compositionally biased region" description="Acidic residues" evidence="4">
    <location>
        <begin position="224"/>
        <end position="238"/>
    </location>
</feature>
<keyword evidence="7" id="KW-1185">Reference proteome</keyword>
<comment type="caution">
    <text evidence="6">The sequence shown here is derived from an EMBL/GenBank/DDBJ whole genome shotgun (WGS) entry which is preliminary data.</text>
</comment>
<dbReference type="SUPFAM" id="SSF47370">
    <property type="entry name" value="Bromodomain"/>
    <property type="match status" value="1"/>
</dbReference>
<keyword evidence="3" id="KW-0175">Coiled coil</keyword>
<protein>
    <recommendedName>
        <fullName evidence="5">Bromo domain-containing protein</fullName>
    </recommendedName>
</protein>
<evidence type="ECO:0000256" key="4">
    <source>
        <dbReference type="SAM" id="MobiDB-lite"/>
    </source>
</evidence>
<dbReference type="Proteomes" id="UP001498398">
    <property type="component" value="Unassembled WGS sequence"/>
</dbReference>
<keyword evidence="1 2" id="KW-0103">Bromodomain</keyword>
<sequence length="606" mass="67534">MSRSTRRTEFELSTLDRLLIAQAVYELGGNAWPSVAKLLSKHPLLSHPRSFFTAQSCHAMYKQLRKEAELDITEADNTIHAPLNLKLAQIHYQARHAELRSLIAETEENFKKTAAEIENIRNGRQEQHQTPAAPEPEPELTVDAEMTHAEDKAESDLSSLPSQEKVDQAQESTVQELATEVETTPLPSEDASTIEQPEEETVPQQQPVSSPPSMPDAPSPQDIDINELFEPEPEDEEEQPKQSQPTSTLEPLNEQPGEPEADVEAEEEISVTAPQSPAVESELEAGAEVPALSSLPQTSHPSPEPEAPIQRETVTSKPPSEPETMAEATPMDVDEPQAQQQPESGSEEKVESEVMPQPSERAPEKSEQPEGEDEGATSSDEPPQKPRANRRGRPPNPNRNVKSKRRKSVPVSERGTEEPEEDIKREATEEATASPVPEKLKTSGKRRRSFADGHETPKKRPRDDSEPVDEDEAGPSSTTRGRRRNEGNASKKFQNVIGMLHSQISQHRNGTIFHNPIRDSEAPDYHDIVKRPMDLKTIKTKIRDGAITNSLEFQRDIYLMFANAMMYNRPGSDVYIMAEDMMSDSEVYINTFRQTEGFVIGGGSRR</sequence>
<feature type="coiled-coil region" evidence="3">
    <location>
        <begin position="96"/>
        <end position="123"/>
    </location>
</feature>
<dbReference type="CDD" id="cd04369">
    <property type="entry name" value="Bromodomain"/>
    <property type="match status" value="1"/>
</dbReference>
<name>A0ABR1K165_9AGAR</name>
<dbReference type="Gene3D" id="1.20.920.10">
    <property type="entry name" value="Bromodomain-like"/>
    <property type="match status" value="1"/>
</dbReference>
<feature type="region of interest" description="Disordered" evidence="4">
    <location>
        <begin position="147"/>
        <end position="489"/>
    </location>
</feature>
<feature type="compositionally biased region" description="Basic and acidic residues" evidence="4">
    <location>
        <begin position="414"/>
        <end position="428"/>
    </location>
</feature>
<feature type="compositionally biased region" description="Acidic residues" evidence="4">
    <location>
        <begin position="257"/>
        <end position="269"/>
    </location>
</feature>
<proteinExistence type="predicted"/>
<feature type="compositionally biased region" description="Polar residues" evidence="4">
    <location>
        <begin position="169"/>
        <end position="194"/>
    </location>
</feature>
<dbReference type="PRINTS" id="PR00503">
    <property type="entry name" value="BROMODOMAIN"/>
</dbReference>
<organism evidence="6 7">
    <name type="scientific">Marasmiellus scandens</name>
    <dbReference type="NCBI Taxonomy" id="2682957"/>
    <lineage>
        <taxon>Eukaryota</taxon>
        <taxon>Fungi</taxon>
        <taxon>Dikarya</taxon>
        <taxon>Basidiomycota</taxon>
        <taxon>Agaricomycotina</taxon>
        <taxon>Agaricomycetes</taxon>
        <taxon>Agaricomycetidae</taxon>
        <taxon>Agaricales</taxon>
        <taxon>Marasmiineae</taxon>
        <taxon>Omphalotaceae</taxon>
        <taxon>Marasmiellus</taxon>
    </lineage>
</organism>
<feature type="compositionally biased region" description="Basic and acidic residues" evidence="4">
    <location>
        <begin position="449"/>
        <end position="465"/>
    </location>
</feature>
<dbReference type="Pfam" id="PF00439">
    <property type="entry name" value="Bromodomain"/>
    <property type="match status" value="1"/>
</dbReference>
<feature type="domain" description="Bromo" evidence="5">
    <location>
        <begin position="505"/>
        <end position="575"/>
    </location>
</feature>
<dbReference type="PANTHER" id="PTHR15398:SF4">
    <property type="entry name" value="BROMODOMAIN-CONTAINING PROTEIN 8 ISOFORM X1"/>
    <property type="match status" value="1"/>
</dbReference>
<evidence type="ECO:0000256" key="1">
    <source>
        <dbReference type="ARBA" id="ARBA00023117"/>
    </source>
</evidence>
<evidence type="ECO:0000313" key="7">
    <source>
        <dbReference type="Proteomes" id="UP001498398"/>
    </source>
</evidence>
<evidence type="ECO:0000256" key="2">
    <source>
        <dbReference type="PROSITE-ProRule" id="PRU00035"/>
    </source>
</evidence>
<dbReference type="PROSITE" id="PS50014">
    <property type="entry name" value="BROMODOMAIN_2"/>
    <property type="match status" value="1"/>
</dbReference>
<gene>
    <name evidence="6" type="ORF">VKT23_002027</name>
</gene>
<dbReference type="InterPro" id="IPR001487">
    <property type="entry name" value="Bromodomain"/>
</dbReference>
<evidence type="ECO:0000256" key="3">
    <source>
        <dbReference type="SAM" id="Coils"/>
    </source>
</evidence>
<dbReference type="InterPro" id="IPR036427">
    <property type="entry name" value="Bromodomain-like_sf"/>
</dbReference>
<evidence type="ECO:0000259" key="5">
    <source>
        <dbReference type="PROSITE" id="PS50014"/>
    </source>
</evidence>
<evidence type="ECO:0000313" key="6">
    <source>
        <dbReference type="EMBL" id="KAK7470603.1"/>
    </source>
</evidence>
<dbReference type="PANTHER" id="PTHR15398">
    <property type="entry name" value="BROMODOMAIN-CONTAINING PROTEIN 8"/>
    <property type="match status" value="1"/>
</dbReference>